<dbReference type="Proteomes" id="UP000016932">
    <property type="component" value="Unassembled WGS sequence"/>
</dbReference>
<keyword evidence="5" id="KW-1185">Reference proteome</keyword>
<reference evidence="4 5" key="1">
    <citation type="journal article" date="2012" name="PLoS Pathog.">
        <title>Diverse lifestyles and strategies of plant pathogenesis encoded in the genomes of eighteen Dothideomycetes fungi.</title>
        <authorList>
            <person name="Ohm R.A."/>
            <person name="Feau N."/>
            <person name="Henrissat B."/>
            <person name="Schoch C.L."/>
            <person name="Horwitz B.A."/>
            <person name="Barry K.W."/>
            <person name="Condon B.J."/>
            <person name="Copeland A.C."/>
            <person name="Dhillon B."/>
            <person name="Glaser F."/>
            <person name="Hesse C.N."/>
            <person name="Kosti I."/>
            <person name="LaButti K."/>
            <person name="Lindquist E.A."/>
            <person name="Lucas S."/>
            <person name="Salamov A.A."/>
            <person name="Bradshaw R.E."/>
            <person name="Ciuffetti L."/>
            <person name="Hamelin R.C."/>
            <person name="Kema G.H.J."/>
            <person name="Lawrence C."/>
            <person name="Scott J.A."/>
            <person name="Spatafora J.W."/>
            <person name="Turgeon B.G."/>
            <person name="de Wit P.J.G.M."/>
            <person name="Zhong S."/>
            <person name="Goodwin S.B."/>
            <person name="Grigoriev I.V."/>
        </authorList>
    </citation>
    <scope>NUCLEOTIDE SEQUENCE [LARGE SCALE GENOMIC DNA]</scope>
    <source>
        <strain evidence="4 5">CIRAD86</strain>
    </source>
</reference>
<feature type="domain" description="Alpha-L-rhamnosidase C-terminal" evidence="3">
    <location>
        <begin position="218"/>
        <end position="279"/>
    </location>
</feature>
<evidence type="ECO:0000313" key="4">
    <source>
        <dbReference type="EMBL" id="EME79637.1"/>
    </source>
</evidence>
<dbReference type="Gene3D" id="1.50.10.10">
    <property type="match status" value="2"/>
</dbReference>
<dbReference type="OrthoDB" id="10036721at2759"/>
<dbReference type="InterPro" id="IPR035398">
    <property type="entry name" value="Bac_rhamnosid_C"/>
</dbReference>
<name>M3AQC4_PSEFD</name>
<dbReference type="eggNOG" id="ENOG502QW2K">
    <property type="taxonomic scope" value="Eukaryota"/>
</dbReference>
<gene>
    <name evidence="4" type="ORF">MYCFIDRAFT_81125</name>
</gene>
<keyword evidence="1" id="KW-0378">Hydrolase</keyword>
<dbReference type="GeneID" id="19341800"/>
<dbReference type="KEGG" id="pfj:MYCFIDRAFT_81125"/>
<evidence type="ECO:0000313" key="5">
    <source>
        <dbReference type="Proteomes" id="UP000016932"/>
    </source>
</evidence>
<dbReference type="EMBL" id="KB446562">
    <property type="protein sequence ID" value="EME79637.1"/>
    <property type="molecule type" value="Genomic_DNA"/>
</dbReference>
<proteinExistence type="predicted"/>
<dbReference type="GO" id="GO:0016787">
    <property type="term" value="F:hydrolase activity"/>
    <property type="evidence" value="ECO:0007669"/>
    <property type="project" value="UniProtKB-KW"/>
</dbReference>
<dbReference type="HOGENOM" id="CLU_842317_0_0_1"/>
<accession>M3AQC4</accession>
<dbReference type="VEuPathDB" id="FungiDB:MYCFIDRAFT_81125"/>
<dbReference type="Pfam" id="PF17389">
    <property type="entry name" value="Bac_rhamnosid6H"/>
    <property type="match status" value="2"/>
</dbReference>
<feature type="domain" description="Alpha-L-rhamnosidase six-hairpin glycosidase" evidence="2">
    <location>
        <begin position="110"/>
        <end position="209"/>
    </location>
</feature>
<dbReference type="PANTHER" id="PTHR33307:SF6">
    <property type="entry name" value="ALPHA-RHAMNOSIDASE (EUROFUNG)-RELATED"/>
    <property type="match status" value="1"/>
</dbReference>
<dbReference type="PANTHER" id="PTHR33307">
    <property type="entry name" value="ALPHA-RHAMNOSIDASE (EUROFUNG)"/>
    <property type="match status" value="1"/>
</dbReference>
<evidence type="ECO:0008006" key="6">
    <source>
        <dbReference type="Google" id="ProtNLM"/>
    </source>
</evidence>
<sequence length="330" mass="36648">MNHTPKEQDFTALRIRVSAGRVGSTDTSVGLLNNIHRMSDQSIQNQMYSVMTDCPHREKMGWLEQLHIAIDPIFFGYDLRAYGRHLMKQIVDAQNEQGNVPTTAPQLTVFGAVNPEDVEAVYRHLIRSIRDNGTHWTVGEVGLGPLFRALTLPHAYDYLLNELMAKTDYPSYGYFLEQGATTLPEHWEGYDGNGSLDHIIFDCGDTWIYGLAGMKQSQTSIGWRSIDFEPICVPNVTFASTEYLSVRGRAAAKWERQEKLFVYNVTAPAGSTGSVSLSAPLRSIKLDGGDVEGQLGVHHAKQVGDKTTITIGSGSYFFGITRKDMSFCGT</sequence>
<protein>
    <recommendedName>
        <fullName evidence="6">Glycoside hydrolase family 78 protein</fullName>
    </recommendedName>
</protein>
<evidence type="ECO:0000259" key="2">
    <source>
        <dbReference type="Pfam" id="PF17389"/>
    </source>
</evidence>
<evidence type="ECO:0000256" key="1">
    <source>
        <dbReference type="ARBA" id="ARBA00022801"/>
    </source>
</evidence>
<dbReference type="InterPro" id="IPR035396">
    <property type="entry name" value="Bac_rhamnosid6H"/>
</dbReference>
<dbReference type="RefSeq" id="XP_007930302.1">
    <property type="nucleotide sequence ID" value="XM_007932111.1"/>
</dbReference>
<dbReference type="Pfam" id="PF17390">
    <property type="entry name" value="Bac_rhamnosid_C"/>
    <property type="match status" value="1"/>
</dbReference>
<dbReference type="InterPro" id="IPR016007">
    <property type="entry name" value="Alpha_rhamnosid"/>
</dbReference>
<evidence type="ECO:0000259" key="3">
    <source>
        <dbReference type="Pfam" id="PF17390"/>
    </source>
</evidence>
<dbReference type="GO" id="GO:0005975">
    <property type="term" value="P:carbohydrate metabolic process"/>
    <property type="evidence" value="ECO:0007669"/>
    <property type="project" value="InterPro"/>
</dbReference>
<feature type="domain" description="Alpha-L-rhamnosidase six-hairpin glycosidase" evidence="2">
    <location>
        <begin position="21"/>
        <end position="108"/>
    </location>
</feature>
<dbReference type="InterPro" id="IPR012341">
    <property type="entry name" value="6hp_glycosidase-like_sf"/>
</dbReference>
<dbReference type="AlphaFoldDB" id="M3AQC4"/>
<organism evidence="4 5">
    <name type="scientific">Pseudocercospora fijiensis (strain CIRAD86)</name>
    <name type="common">Black leaf streak disease fungus</name>
    <name type="synonym">Mycosphaerella fijiensis</name>
    <dbReference type="NCBI Taxonomy" id="383855"/>
    <lineage>
        <taxon>Eukaryota</taxon>
        <taxon>Fungi</taxon>
        <taxon>Dikarya</taxon>
        <taxon>Ascomycota</taxon>
        <taxon>Pezizomycotina</taxon>
        <taxon>Dothideomycetes</taxon>
        <taxon>Dothideomycetidae</taxon>
        <taxon>Mycosphaerellales</taxon>
        <taxon>Mycosphaerellaceae</taxon>
        <taxon>Pseudocercospora</taxon>
    </lineage>
</organism>
<dbReference type="Gene3D" id="2.60.420.10">
    <property type="entry name" value="Maltose phosphorylase, domain 3"/>
    <property type="match status" value="1"/>
</dbReference>